<organism evidence="5 6">
    <name type="scientific">Chaetoceros tenuissimus</name>
    <dbReference type="NCBI Taxonomy" id="426638"/>
    <lineage>
        <taxon>Eukaryota</taxon>
        <taxon>Sar</taxon>
        <taxon>Stramenopiles</taxon>
        <taxon>Ochrophyta</taxon>
        <taxon>Bacillariophyta</taxon>
        <taxon>Coscinodiscophyceae</taxon>
        <taxon>Chaetocerotophycidae</taxon>
        <taxon>Chaetocerotales</taxon>
        <taxon>Chaetocerotaceae</taxon>
        <taxon>Chaetoceros</taxon>
    </lineage>
</organism>
<name>A0AAD3CEC5_9STRA</name>
<protein>
    <recommendedName>
        <fullName evidence="4">DDE Tnp4 domain-containing protein</fullName>
    </recommendedName>
</protein>
<proteinExistence type="predicted"/>
<accession>A0AAD3CEC5</accession>
<dbReference type="AlphaFoldDB" id="A0AAD3CEC5"/>
<feature type="compositionally biased region" description="Low complexity" evidence="3">
    <location>
        <begin position="55"/>
        <end position="64"/>
    </location>
</feature>
<keyword evidence="6" id="KW-1185">Reference proteome</keyword>
<evidence type="ECO:0000313" key="5">
    <source>
        <dbReference type="EMBL" id="GFH44068.1"/>
    </source>
</evidence>
<sequence length="504" mass="58927">MNRNRFTPLGLLQSMKEGRDIDEEDDTLFYKSIKRSRKRRKSHKNKPGKKRPRSSHPTSSSTSTNEKISGYMYVLDNGKIRLGTPYDSLWWINYVLLPPEKLNARQRMKFRRRYRMPYETWKDFVEVLNSAPLLRKWHKGSVDCIGQRSSPIELLSLGALKYLGRKCTFDCLEELTFISERTHERFFKKFIEFGESTLYTKYVITPTNHIELQMQLDMMKSAGFPGCCASSDATHVMLENVRFGLRQIHKGWKLNKTARSYNISVTHTRRILSSTSGHPSRWNDQSIAWFDDFLVSMRNGELLEDYQFELYEYGPDGNIVLRKYIGVWCMVDNGYHDWPTTIPPYTLCTTTIAIRWSQWLESLRKDVECTIGILKKRWSLLSKGVQAKNIVDADRVWKTCCALHNMLLEIDGLDEMWQPENMSSVDDNTEPRYFSLQRLLDPNAEDNNETVDITTVPRTMSSDTSVVSNLDFEYFREKLTMHFDILFKQSKIAWPVGVKVPRSV</sequence>
<feature type="region of interest" description="Disordered" evidence="3">
    <location>
        <begin position="32"/>
        <end position="65"/>
    </location>
</feature>
<comment type="caution">
    <text evidence="5">The sequence shown here is derived from an EMBL/GenBank/DDBJ whole genome shotgun (WGS) entry which is preliminary data.</text>
</comment>
<keyword evidence="2" id="KW-0479">Metal-binding</keyword>
<evidence type="ECO:0000313" key="6">
    <source>
        <dbReference type="Proteomes" id="UP001054902"/>
    </source>
</evidence>
<evidence type="ECO:0000259" key="4">
    <source>
        <dbReference type="Pfam" id="PF13359"/>
    </source>
</evidence>
<dbReference type="Proteomes" id="UP001054902">
    <property type="component" value="Unassembled WGS sequence"/>
</dbReference>
<dbReference type="EMBL" id="BLLK01000019">
    <property type="protein sequence ID" value="GFH44068.1"/>
    <property type="molecule type" value="Genomic_DNA"/>
</dbReference>
<gene>
    <name evidence="5" type="ORF">CTEN210_00542</name>
</gene>
<feature type="compositionally biased region" description="Basic residues" evidence="3">
    <location>
        <begin position="32"/>
        <end position="54"/>
    </location>
</feature>
<feature type="domain" description="DDE Tnp4" evidence="4">
    <location>
        <begin position="260"/>
        <end position="405"/>
    </location>
</feature>
<dbReference type="PANTHER" id="PTHR47150:SF6">
    <property type="entry name" value="OS01G0872900 PROTEIN"/>
    <property type="match status" value="1"/>
</dbReference>
<dbReference type="Pfam" id="PF13359">
    <property type="entry name" value="DDE_Tnp_4"/>
    <property type="match status" value="1"/>
</dbReference>
<evidence type="ECO:0000256" key="1">
    <source>
        <dbReference type="ARBA" id="ARBA00001968"/>
    </source>
</evidence>
<comment type="cofactor">
    <cofactor evidence="1">
        <name>a divalent metal cation</name>
        <dbReference type="ChEBI" id="CHEBI:60240"/>
    </cofactor>
</comment>
<reference evidence="5 6" key="1">
    <citation type="journal article" date="2021" name="Sci. Rep.">
        <title>The genome of the diatom Chaetoceros tenuissimus carries an ancient integrated fragment of an extant virus.</title>
        <authorList>
            <person name="Hongo Y."/>
            <person name="Kimura K."/>
            <person name="Takaki Y."/>
            <person name="Yoshida Y."/>
            <person name="Baba S."/>
            <person name="Kobayashi G."/>
            <person name="Nagasaki K."/>
            <person name="Hano T."/>
            <person name="Tomaru Y."/>
        </authorList>
    </citation>
    <scope>NUCLEOTIDE SEQUENCE [LARGE SCALE GENOMIC DNA]</scope>
    <source>
        <strain evidence="5 6">NIES-3715</strain>
    </source>
</reference>
<dbReference type="PANTHER" id="PTHR47150">
    <property type="entry name" value="OS12G0169200 PROTEIN"/>
    <property type="match status" value="1"/>
</dbReference>
<evidence type="ECO:0000256" key="3">
    <source>
        <dbReference type="SAM" id="MobiDB-lite"/>
    </source>
</evidence>
<dbReference type="GO" id="GO:0046872">
    <property type="term" value="F:metal ion binding"/>
    <property type="evidence" value="ECO:0007669"/>
    <property type="project" value="UniProtKB-KW"/>
</dbReference>
<dbReference type="InterPro" id="IPR027806">
    <property type="entry name" value="HARBI1_dom"/>
</dbReference>
<evidence type="ECO:0000256" key="2">
    <source>
        <dbReference type="ARBA" id="ARBA00022723"/>
    </source>
</evidence>